<evidence type="ECO:0000313" key="2">
    <source>
        <dbReference type="EMBL" id="PMD27233.1"/>
    </source>
</evidence>
<feature type="signal peptide" evidence="1">
    <location>
        <begin position="1"/>
        <end position="24"/>
    </location>
</feature>
<evidence type="ECO:0000313" key="3">
    <source>
        <dbReference type="Proteomes" id="UP000235672"/>
    </source>
</evidence>
<organism evidence="2 3">
    <name type="scientific">Hyaloscypha hepaticicola</name>
    <dbReference type="NCBI Taxonomy" id="2082293"/>
    <lineage>
        <taxon>Eukaryota</taxon>
        <taxon>Fungi</taxon>
        <taxon>Dikarya</taxon>
        <taxon>Ascomycota</taxon>
        <taxon>Pezizomycotina</taxon>
        <taxon>Leotiomycetes</taxon>
        <taxon>Helotiales</taxon>
        <taxon>Hyaloscyphaceae</taxon>
        <taxon>Hyaloscypha</taxon>
    </lineage>
</organism>
<reference evidence="2 3" key="1">
    <citation type="submission" date="2016-05" db="EMBL/GenBank/DDBJ databases">
        <title>A degradative enzymes factory behind the ericoid mycorrhizal symbiosis.</title>
        <authorList>
            <consortium name="DOE Joint Genome Institute"/>
            <person name="Martino E."/>
            <person name="Morin E."/>
            <person name="Grelet G."/>
            <person name="Kuo A."/>
            <person name="Kohler A."/>
            <person name="Daghino S."/>
            <person name="Barry K."/>
            <person name="Choi C."/>
            <person name="Cichocki N."/>
            <person name="Clum A."/>
            <person name="Copeland A."/>
            <person name="Hainaut M."/>
            <person name="Haridas S."/>
            <person name="Labutti K."/>
            <person name="Lindquist E."/>
            <person name="Lipzen A."/>
            <person name="Khouja H.-R."/>
            <person name="Murat C."/>
            <person name="Ohm R."/>
            <person name="Olson A."/>
            <person name="Spatafora J."/>
            <person name="Veneault-Fourrey C."/>
            <person name="Henrissat B."/>
            <person name="Grigoriev I."/>
            <person name="Martin F."/>
            <person name="Perotto S."/>
        </authorList>
    </citation>
    <scope>NUCLEOTIDE SEQUENCE [LARGE SCALE GENOMIC DNA]</scope>
    <source>
        <strain evidence="2 3">UAMH 7357</strain>
    </source>
</reference>
<gene>
    <name evidence="2" type="ORF">NA56DRAFT_697400</name>
</gene>
<dbReference type="Proteomes" id="UP000235672">
    <property type="component" value="Unassembled WGS sequence"/>
</dbReference>
<sequence>MSFSTRRTLLAFQSAISLAGLGCGRTWDLRPCPWLVREDKKVQPIGKQQLLTSDGELQGPQFLDQMDGVVKPLQHTLFLNVRMCDEVMRLH</sequence>
<keyword evidence="3" id="KW-1185">Reference proteome</keyword>
<protein>
    <submittedName>
        <fullName evidence="2">Uncharacterized protein</fullName>
    </submittedName>
</protein>
<accession>A0A2J6QLS0</accession>
<feature type="chain" id="PRO_5014415408" evidence="1">
    <location>
        <begin position="25"/>
        <end position="91"/>
    </location>
</feature>
<dbReference type="PROSITE" id="PS51257">
    <property type="entry name" value="PROKAR_LIPOPROTEIN"/>
    <property type="match status" value="1"/>
</dbReference>
<keyword evidence="1" id="KW-0732">Signal</keyword>
<dbReference type="AlphaFoldDB" id="A0A2J6QLS0"/>
<name>A0A2J6QLS0_9HELO</name>
<proteinExistence type="predicted"/>
<dbReference type="EMBL" id="KZ613466">
    <property type="protein sequence ID" value="PMD27233.1"/>
    <property type="molecule type" value="Genomic_DNA"/>
</dbReference>
<evidence type="ECO:0000256" key="1">
    <source>
        <dbReference type="SAM" id="SignalP"/>
    </source>
</evidence>